<organism evidence="5 6">
    <name type="scientific">Aspergillus cavernicola</name>
    <dbReference type="NCBI Taxonomy" id="176166"/>
    <lineage>
        <taxon>Eukaryota</taxon>
        <taxon>Fungi</taxon>
        <taxon>Dikarya</taxon>
        <taxon>Ascomycota</taxon>
        <taxon>Pezizomycotina</taxon>
        <taxon>Eurotiomycetes</taxon>
        <taxon>Eurotiomycetidae</taxon>
        <taxon>Eurotiales</taxon>
        <taxon>Aspergillaceae</taxon>
        <taxon>Aspergillus</taxon>
        <taxon>Aspergillus subgen. Nidulantes</taxon>
    </lineage>
</organism>
<evidence type="ECO:0000256" key="3">
    <source>
        <dbReference type="ARBA" id="ARBA00022840"/>
    </source>
</evidence>
<dbReference type="Pfam" id="PF00004">
    <property type="entry name" value="AAA"/>
    <property type="match status" value="1"/>
</dbReference>
<dbReference type="PANTHER" id="PTHR43392:SF2">
    <property type="entry name" value="AAA-TYPE ATPASE FAMILY PROTEIN _ ANKYRIN REPEAT FAMILY PROTEIN"/>
    <property type="match status" value="1"/>
</dbReference>
<dbReference type="InterPro" id="IPR003959">
    <property type="entry name" value="ATPase_AAA_core"/>
</dbReference>
<dbReference type="SUPFAM" id="SSF52540">
    <property type="entry name" value="P-loop containing nucleoside triphosphate hydrolases"/>
    <property type="match status" value="1"/>
</dbReference>
<evidence type="ECO:0000313" key="5">
    <source>
        <dbReference type="EMBL" id="KAL2823289.1"/>
    </source>
</evidence>
<gene>
    <name evidence="5" type="ORF">BDW59DRAFT_163451</name>
</gene>
<comment type="similarity">
    <text evidence="1">Belongs to the CbxX/CfxQ family.</text>
</comment>
<name>A0ABR4I7P4_9EURO</name>
<keyword evidence="3" id="KW-0067">ATP-binding</keyword>
<dbReference type="PANTHER" id="PTHR43392">
    <property type="entry name" value="AAA-TYPE ATPASE FAMILY PROTEIN / ANKYRIN REPEAT FAMILY PROTEIN"/>
    <property type="match status" value="1"/>
</dbReference>
<dbReference type="CDD" id="cd00009">
    <property type="entry name" value="AAA"/>
    <property type="match status" value="1"/>
</dbReference>
<accession>A0ABR4I7P4</accession>
<dbReference type="InterPro" id="IPR027417">
    <property type="entry name" value="P-loop_NTPase"/>
</dbReference>
<evidence type="ECO:0000256" key="2">
    <source>
        <dbReference type="ARBA" id="ARBA00022741"/>
    </source>
</evidence>
<proteinExistence type="inferred from homology"/>
<protein>
    <recommendedName>
        <fullName evidence="4">ATPase AAA-type core domain-containing protein</fullName>
    </recommendedName>
</protein>
<keyword evidence="2" id="KW-0547">Nucleotide-binding</keyword>
<dbReference type="InterPro" id="IPR050773">
    <property type="entry name" value="CbxX/CfxQ_RuBisCO_ESX"/>
</dbReference>
<comment type="caution">
    <text evidence="5">The sequence shown here is derived from an EMBL/GenBank/DDBJ whole genome shotgun (WGS) entry which is preliminary data.</text>
</comment>
<evidence type="ECO:0000259" key="4">
    <source>
        <dbReference type="Pfam" id="PF00004"/>
    </source>
</evidence>
<reference evidence="5 6" key="1">
    <citation type="submission" date="2024-07" db="EMBL/GenBank/DDBJ databases">
        <title>Section-level genome sequencing and comparative genomics of Aspergillus sections Usti and Cavernicolus.</title>
        <authorList>
            <consortium name="Lawrence Berkeley National Laboratory"/>
            <person name="Nybo J.L."/>
            <person name="Vesth T.C."/>
            <person name="Theobald S."/>
            <person name="Frisvad J.C."/>
            <person name="Larsen T.O."/>
            <person name="Kjaerboelling I."/>
            <person name="Rothschild-Mancinelli K."/>
            <person name="Lyhne E.K."/>
            <person name="Kogle M.E."/>
            <person name="Barry K."/>
            <person name="Clum A."/>
            <person name="Na H."/>
            <person name="Ledsgaard L."/>
            <person name="Lin J."/>
            <person name="Lipzen A."/>
            <person name="Kuo A."/>
            <person name="Riley R."/>
            <person name="Mondo S."/>
            <person name="LaButti K."/>
            <person name="Haridas S."/>
            <person name="Pangalinan J."/>
            <person name="Salamov A.A."/>
            <person name="Simmons B.A."/>
            <person name="Magnuson J.K."/>
            <person name="Chen J."/>
            <person name="Drula E."/>
            <person name="Henrissat B."/>
            <person name="Wiebenga A."/>
            <person name="Lubbers R.J."/>
            <person name="Gomes A.C."/>
            <person name="Makela M.R."/>
            <person name="Stajich J."/>
            <person name="Grigoriev I.V."/>
            <person name="Mortensen U.H."/>
            <person name="De vries R.P."/>
            <person name="Baker S.E."/>
            <person name="Andersen M.R."/>
        </authorList>
    </citation>
    <scope>NUCLEOTIDE SEQUENCE [LARGE SCALE GENOMIC DNA]</scope>
    <source>
        <strain evidence="5 6">CBS 600.67</strain>
    </source>
</reference>
<dbReference type="PRINTS" id="PR00819">
    <property type="entry name" value="CBXCFQXSUPER"/>
</dbReference>
<evidence type="ECO:0000313" key="6">
    <source>
        <dbReference type="Proteomes" id="UP001610335"/>
    </source>
</evidence>
<sequence>MTRSGRMVTTTSVQTALSNYCMKTAKHFPYTTYASRSKTGEADEDDDQTESDSELVATTSTNYFWKRRNMLPYDIHFKNRRRLSDCGESTIASEGTYDDHEDDGRPGTGKTTTACIVGKLFYDMGFLSTTEVIECSATDLVAEYMGHSGPKLIALLDRALGKVLFIDEAYRLAERPKLWSGEMTRLLQMNPSLRSRFAKTIDFPAMLPKDCLSIWRKGSAMFTFLGFLRSWDNARGVEELSDNIPGRVFQKHVTAGELPRLSVNNLTSYLNEMLRLHTPGYKLATPGDQSNRSWAVNNQG</sequence>
<dbReference type="InterPro" id="IPR000641">
    <property type="entry name" value="CbxX/CfxQ"/>
</dbReference>
<dbReference type="EMBL" id="JBFXLS010000054">
    <property type="protein sequence ID" value="KAL2823289.1"/>
    <property type="molecule type" value="Genomic_DNA"/>
</dbReference>
<dbReference type="Proteomes" id="UP001610335">
    <property type="component" value="Unassembled WGS sequence"/>
</dbReference>
<evidence type="ECO:0000256" key="1">
    <source>
        <dbReference type="ARBA" id="ARBA00010378"/>
    </source>
</evidence>
<feature type="domain" description="ATPase AAA-type core" evidence="4">
    <location>
        <begin position="104"/>
        <end position="176"/>
    </location>
</feature>
<keyword evidence="6" id="KW-1185">Reference proteome</keyword>
<dbReference type="Gene3D" id="3.40.50.300">
    <property type="entry name" value="P-loop containing nucleotide triphosphate hydrolases"/>
    <property type="match status" value="1"/>
</dbReference>